<evidence type="ECO:0000313" key="5">
    <source>
        <dbReference type="Proteomes" id="UP000663866"/>
    </source>
</evidence>
<feature type="chain" id="PRO_5035618540" description="Cupin type-2 domain-containing protein" evidence="1">
    <location>
        <begin position="25"/>
        <end position="195"/>
    </location>
</feature>
<dbReference type="Gene3D" id="2.60.120.10">
    <property type="entry name" value="Jelly Rolls"/>
    <property type="match status" value="1"/>
</dbReference>
<feature type="domain" description="Cupin type-2" evidence="2">
    <location>
        <begin position="95"/>
        <end position="156"/>
    </location>
</feature>
<accession>A0A819IXQ9</accession>
<reference evidence="3" key="1">
    <citation type="submission" date="2021-02" db="EMBL/GenBank/DDBJ databases">
        <authorList>
            <person name="Nowell W R."/>
        </authorList>
    </citation>
    <scope>NUCLEOTIDE SEQUENCE</scope>
</reference>
<protein>
    <recommendedName>
        <fullName evidence="2">Cupin type-2 domain-containing protein</fullName>
    </recommendedName>
</protein>
<feature type="signal peptide" evidence="1">
    <location>
        <begin position="1"/>
        <end position="24"/>
    </location>
</feature>
<comment type="caution">
    <text evidence="3">The sequence shown here is derived from an EMBL/GenBank/DDBJ whole genome shotgun (WGS) entry which is preliminary data.</text>
</comment>
<evidence type="ECO:0000259" key="2">
    <source>
        <dbReference type="Pfam" id="PF07883"/>
    </source>
</evidence>
<dbReference type="PANTHER" id="PTHR36440:SF1">
    <property type="entry name" value="PUTATIVE (AFU_ORTHOLOGUE AFUA_8G07350)-RELATED"/>
    <property type="match status" value="1"/>
</dbReference>
<dbReference type="EMBL" id="CAJOBG010001336">
    <property type="protein sequence ID" value="CAF3918804.1"/>
    <property type="molecule type" value="Genomic_DNA"/>
</dbReference>
<dbReference type="InterPro" id="IPR013096">
    <property type="entry name" value="Cupin_2"/>
</dbReference>
<dbReference type="InterPro" id="IPR053146">
    <property type="entry name" value="QDO-like"/>
</dbReference>
<sequence>MATILSSKMLALLVLFCLCMEIYTFPVELTAFKEQEQTTKPQIPMSAPAISYSVTKNDQGAVYDWQNDKITIRLAASQTQGLFTLTEDAMKPTFKLGLHMHRKHAETFHILEGEVEFRLDKNTQIAQPGTTIHVPSNVPHGVRVINGRPARMLMLYAPGGFENILKEMKTFTDAQFADEKFMTAFDEKHDNIILE</sequence>
<gene>
    <name evidence="3" type="ORF">OVN521_LOCUS10463</name>
    <name evidence="4" type="ORF">UXM345_LOCUS25656</name>
</gene>
<dbReference type="Proteomes" id="UP000663866">
    <property type="component" value="Unassembled WGS sequence"/>
</dbReference>
<keyword evidence="1" id="KW-0732">Signal</keyword>
<keyword evidence="5" id="KW-1185">Reference proteome</keyword>
<dbReference type="SUPFAM" id="SSF51182">
    <property type="entry name" value="RmlC-like cupins"/>
    <property type="match status" value="1"/>
</dbReference>
<dbReference type="EMBL" id="CAJOBF010004999">
    <property type="protein sequence ID" value="CAF4160361.1"/>
    <property type="molecule type" value="Genomic_DNA"/>
</dbReference>
<dbReference type="AlphaFoldDB" id="A0A819IXQ9"/>
<name>A0A819IXQ9_9BILA</name>
<organism evidence="3 5">
    <name type="scientific">Rotaria magnacalcarata</name>
    <dbReference type="NCBI Taxonomy" id="392030"/>
    <lineage>
        <taxon>Eukaryota</taxon>
        <taxon>Metazoa</taxon>
        <taxon>Spiralia</taxon>
        <taxon>Gnathifera</taxon>
        <taxon>Rotifera</taxon>
        <taxon>Eurotatoria</taxon>
        <taxon>Bdelloidea</taxon>
        <taxon>Philodinida</taxon>
        <taxon>Philodinidae</taxon>
        <taxon>Rotaria</taxon>
    </lineage>
</organism>
<proteinExistence type="predicted"/>
<dbReference type="Pfam" id="PF07883">
    <property type="entry name" value="Cupin_2"/>
    <property type="match status" value="1"/>
</dbReference>
<evidence type="ECO:0000313" key="3">
    <source>
        <dbReference type="EMBL" id="CAF3918804.1"/>
    </source>
</evidence>
<evidence type="ECO:0000313" key="4">
    <source>
        <dbReference type="EMBL" id="CAF4160361.1"/>
    </source>
</evidence>
<dbReference type="Proteomes" id="UP000663842">
    <property type="component" value="Unassembled WGS sequence"/>
</dbReference>
<dbReference type="InterPro" id="IPR014710">
    <property type="entry name" value="RmlC-like_jellyroll"/>
</dbReference>
<dbReference type="InterPro" id="IPR011051">
    <property type="entry name" value="RmlC_Cupin_sf"/>
</dbReference>
<dbReference type="PANTHER" id="PTHR36440">
    <property type="entry name" value="PUTATIVE (AFU_ORTHOLOGUE AFUA_8G07350)-RELATED"/>
    <property type="match status" value="1"/>
</dbReference>
<evidence type="ECO:0000256" key="1">
    <source>
        <dbReference type="SAM" id="SignalP"/>
    </source>
</evidence>